<gene>
    <name evidence="3" type="ORF">EWM64_g6648</name>
</gene>
<feature type="region of interest" description="Disordered" evidence="1">
    <location>
        <begin position="1"/>
        <end position="21"/>
    </location>
</feature>
<feature type="transmembrane region" description="Helical" evidence="2">
    <location>
        <begin position="106"/>
        <end position="130"/>
    </location>
</feature>
<accession>A0A4Y9ZTL1</accession>
<dbReference type="STRING" id="135208.A0A4Y9ZTL1"/>
<evidence type="ECO:0000313" key="4">
    <source>
        <dbReference type="Proteomes" id="UP000298061"/>
    </source>
</evidence>
<sequence>MRGTREPRHALFSRDTGAEQRIGPGAGSKTHLFNGPTAGVGPPLLLFLPAGGCQYTIRMDQSVTIDDTFGAALIGLLFGAVLYGVTNLQTWLYFRHYDKDPRALKALVLVLWFLDTLHLALCARTIYWYLVTNYSNPSALANNMWSMSIQTDCNGLIGLMVEV</sequence>
<dbReference type="Proteomes" id="UP000298061">
    <property type="component" value="Unassembled WGS sequence"/>
</dbReference>
<keyword evidence="2" id="KW-0472">Membrane</keyword>
<evidence type="ECO:0000313" key="3">
    <source>
        <dbReference type="EMBL" id="TFY77363.1"/>
    </source>
</evidence>
<evidence type="ECO:0000256" key="1">
    <source>
        <dbReference type="SAM" id="MobiDB-lite"/>
    </source>
</evidence>
<comment type="caution">
    <text evidence="3">The sequence shown here is derived from an EMBL/GenBank/DDBJ whole genome shotgun (WGS) entry which is preliminary data.</text>
</comment>
<reference evidence="3 4" key="1">
    <citation type="submission" date="2019-02" db="EMBL/GenBank/DDBJ databases">
        <title>Genome sequencing of the rare red list fungi Hericium alpestre (H. flagellum).</title>
        <authorList>
            <person name="Buettner E."/>
            <person name="Kellner H."/>
        </authorList>
    </citation>
    <scope>NUCLEOTIDE SEQUENCE [LARGE SCALE GENOMIC DNA]</scope>
    <source>
        <strain evidence="3 4">DSM 108284</strain>
    </source>
</reference>
<keyword evidence="2" id="KW-1133">Transmembrane helix</keyword>
<dbReference type="EMBL" id="SFCI01000935">
    <property type="protein sequence ID" value="TFY77363.1"/>
    <property type="molecule type" value="Genomic_DNA"/>
</dbReference>
<organism evidence="3 4">
    <name type="scientific">Hericium alpestre</name>
    <dbReference type="NCBI Taxonomy" id="135208"/>
    <lineage>
        <taxon>Eukaryota</taxon>
        <taxon>Fungi</taxon>
        <taxon>Dikarya</taxon>
        <taxon>Basidiomycota</taxon>
        <taxon>Agaricomycotina</taxon>
        <taxon>Agaricomycetes</taxon>
        <taxon>Russulales</taxon>
        <taxon>Hericiaceae</taxon>
        <taxon>Hericium</taxon>
    </lineage>
</organism>
<keyword evidence="4" id="KW-1185">Reference proteome</keyword>
<protein>
    <submittedName>
        <fullName evidence="3">Uncharacterized protein</fullName>
    </submittedName>
</protein>
<evidence type="ECO:0000256" key="2">
    <source>
        <dbReference type="SAM" id="Phobius"/>
    </source>
</evidence>
<dbReference type="AlphaFoldDB" id="A0A4Y9ZTL1"/>
<dbReference type="OrthoDB" id="2535105at2759"/>
<feature type="transmembrane region" description="Helical" evidence="2">
    <location>
        <begin position="69"/>
        <end position="94"/>
    </location>
</feature>
<name>A0A4Y9ZTL1_9AGAM</name>
<proteinExistence type="predicted"/>
<keyword evidence="2" id="KW-0812">Transmembrane</keyword>